<evidence type="ECO:0008006" key="4">
    <source>
        <dbReference type="Google" id="ProtNLM"/>
    </source>
</evidence>
<gene>
    <name evidence="2" type="ORF">Kpho02_63170</name>
</gene>
<proteinExistence type="predicted"/>
<feature type="region of interest" description="Disordered" evidence="1">
    <location>
        <begin position="66"/>
        <end position="98"/>
    </location>
</feature>
<protein>
    <recommendedName>
        <fullName evidence="4">Secreted protein</fullName>
    </recommendedName>
</protein>
<evidence type="ECO:0000313" key="2">
    <source>
        <dbReference type="EMBL" id="GLW74019.1"/>
    </source>
</evidence>
<dbReference type="RefSeq" id="WP_285739637.1">
    <property type="nucleotide sequence ID" value="NZ_BSSA01000030.1"/>
</dbReference>
<dbReference type="EMBL" id="BSSA01000030">
    <property type="protein sequence ID" value="GLW74019.1"/>
    <property type="molecule type" value="Genomic_DNA"/>
</dbReference>
<dbReference type="AlphaFoldDB" id="A0A9W6QFC1"/>
<dbReference type="Proteomes" id="UP001165041">
    <property type="component" value="Unassembled WGS sequence"/>
</dbReference>
<feature type="compositionally biased region" description="Basic and acidic residues" evidence="1">
    <location>
        <begin position="80"/>
        <end position="89"/>
    </location>
</feature>
<accession>A0A9W6QFC1</accession>
<name>A0A9W6QFC1_9ACTN</name>
<reference evidence="2" key="1">
    <citation type="submission" date="2023-02" db="EMBL/GenBank/DDBJ databases">
        <title>Kitasatospora phosalacinea NBRC 14627.</title>
        <authorList>
            <person name="Ichikawa N."/>
            <person name="Sato H."/>
            <person name="Tonouchi N."/>
        </authorList>
    </citation>
    <scope>NUCLEOTIDE SEQUENCE</scope>
    <source>
        <strain evidence="2">NBRC 14627</strain>
    </source>
</reference>
<evidence type="ECO:0000313" key="3">
    <source>
        <dbReference type="Proteomes" id="UP001165041"/>
    </source>
</evidence>
<evidence type="ECO:0000256" key="1">
    <source>
        <dbReference type="SAM" id="MobiDB-lite"/>
    </source>
</evidence>
<organism evidence="2 3">
    <name type="scientific">Kitasatospora phosalacinea</name>
    <dbReference type="NCBI Taxonomy" id="2065"/>
    <lineage>
        <taxon>Bacteria</taxon>
        <taxon>Bacillati</taxon>
        <taxon>Actinomycetota</taxon>
        <taxon>Actinomycetes</taxon>
        <taxon>Kitasatosporales</taxon>
        <taxon>Streptomycetaceae</taxon>
        <taxon>Kitasatospora</taxon>
    </lineage>
</organism>
<sequence length="98" mass="10640">MPYLIVLGVLGAVLTALGLAGRALRRRGGTGASALRGALAGYEEAMRATSYQAHVELRAEADRVAPVAAPDGFRPVPGPRGDRRPDPVRRGRRRWRRR</sequence>
<comment type="caution">
    <text evidence="2">The sequence shown here is derived from an EMBL/GenBank/DDBJ whole genome shotgun (WGS) entry which is preliminary data.</text>
</comment>